<gene>
    <name evidence="9" type="ORF">SAMN04488052_102410</name>
</gene>
<reference evidence="9 10" key="1">
    <citation type="submission" date="2016-10" db="EMBL/GenBank/DDBJ databases">
        <authorList>
            <person name="de Groot N.N."/>
        </authorList>
    </citation>
    <scope>NUCLEOTIDE SEQUENCE [LARGE SCALE GENOMIC DNA]</scope>
    <source>
        <strain evidence="9 10">CGMCC 1.6291</strain>
    </source>
</reference>
<accession>A0A1H8S117</accession>
<evidence type="ECO:0000256" key="4">
    <source>
        <dbReference type="ARBA" id="ARBA00022989"/>
    </source>
</evidence>
<dbReference type="Pfam" id="PF13240">
    <property type="entry name" value="Zn_Ribbon_1"/>
    <property type="match status" value="1"/>
</dbReference>
<organism evidence="9 10">
    <name type="scientific">Aquisalimonas asiatica</name>
    <dbReference type="NCBI Taxonomy" id="406100"/>
    <lineage>
        <taxon>Bacteria</taxon>
        <taxon>Pseudomonadati</taxon>
        <taxon>Pseudomonadota</taxon>
        <taxon>Gammaproteobacteria</taxon>
        <taxon>Chromatiales</taxon>
        <taxon>Ectothiorhodospiraceae</taxon>
        <taxon>Aquisalimonas</taxon>
    </lineage>
</organism>
<keyword evidence="5 6" id="KW-0472">Membrane</keyword>
<dbReference type="PANTHER" id="PTHR36115">
    <property type="entry name" value="PROLINE-RICH ANTIGEN HOMOLOG-RELATED"/>
    <property type="match status" value="1"/>
</dbReference>
<evidence type="ECO:0000256" key="5">
    <source>
        <dbReference type="ARBA" id="ARBA00023136"/>
    </source>
</evidence>
<evidence type="ECO:0000256" key="3">
    <source>
        <dbReference type="ARBA" id="ARBA00022692"/>
    </source>
</evidence>
<dbReference type="EMBL" id="FOEG01000002">
    <property type="protein sequence ID" value="SEO72639.1"/>
    <property type="molecule type" value="Genomic_DNA"/>
</dbReference>
<name>A0A1H8S117_9GAMM</name>
<keyword evidence="4 6" id="KW-1133">Transmembrane helix</keyword>
<dbReference type="AlphaFoldDB" id="A0A1H8S117"/>
<dbReference type="Pfam" id="PF06271">
    <property type="entry name" value="RDD"/>
    <property type="match status" value="1"/>
</dbReference>
<feature type="transmembrane region" description="Helical" evidence="6">
    <location>
        <begin position="56"/>
        <end position="77"/>
    </location>
</feature>
<feature type="domain" description="RDD" evidence="7">
    <location>
        <begin position="49"/>
        <end position="180"/>
    </location>
</feature>
<comment type="subcellular location">
    <subcellularLocation>
        <location evidence="1">Cell membrane</location>
        <topology evidence="1">Multi-pass membrane protein</topology>
    </subcellularLocation>
</comment>
<feature type="domain" description="Zinc-ribbon" evidence="8">
    <location>
        <begin position="2"/>
        <end position="24"/>
    </location>
</feature>
<evidence type="ECO:0000256" key="2">
    <source>
        <dbReference type="ARBA" id="ARBA00022475"/>
    </source>
</evidence>
<dbReference type="InterPro" id="IPR051791">
    <property type="entry name" value="Pra-immunoreactive"/>
</dbReference>
<keyword evidence="10" id="KW-1185">Reference proteome</keyword>
<dbReference type="GO" id="GO:0005886">
    <property type="term" value="C:plasma membrane"/>
    <property type="evidence" value="ECO:0007669"/>
    <property type="project" value="UniProtKB-SubCell"/>
</dbReference>
<protein>
    <submittedName>
        <fullName evidence="9">Uncharacterized membrane protein YckC, RDD family</fullName>
    </submittedName>
</protein>
<dbReference type="RefSeq" id="WP_091641222.1">
    <property type="nucleotide sequence ID" value="NZ_FOEG01000002.1"/>
</dbReference>
<dbReference type="STRING" id="406100.SAMN04488052_102410"/>
<proteinExistence type="predicted"/>
<dbReference type="Proteomes" id="UP000199657">
    <property type="component" value="Unassembled WGS sequence"/>
</dbReference>
<keyword evidence="2" id="KW-1003">Cell membrane</keyword>
<keyword evidence="3 6" id="KW-0812">Transmembrane</keyword>
<evidence type="ECO:0000259" key="7">
    <source>
        <dbReference type="Pfam" id="PF06271"/>
    </source>
</evidence>
<dbReference type="PANTHER" id="PTHR36115:SF6">
    <property type="entry name" value="PROLINE-RICH ANTIGEN HOMOLOG"/>
    <property type="match status" value="1"/>
</dbReference>
<sequence length="188" mass="20379">MYCPQCGASNADDARFCEKCGAPLDAGERRLVAEETGFFGDGPAAGIAYGGFWRRVAAALLDMLVLILPLTVLQMLLAPGTLAGEQPAGAGAHWWTWWDTFNLVVGWMYWAGMHSSSYQATVGKMLMGMKVTDLEGGRISFARATGRYFAEILSGVLLMIGYIMVAFTRRKQGLHDMIAGTLVVRVSS</sequence>
<evidence type="ECO:0000259" key="8">
    <source>
        <dbReference type="Pfam" id="PF13240"/>
    </source>
</evidence>
<dbReference type="InterPro" id="IPR010432">
    <property type="entry name" value="RDD"/>
</dbReference>
<evidence type="ECO:0000313" key="9">
    <source>
        <dbReference type="EMBL" id="SEO72639.1"/>
    </source>
</evidence>
<dbReference type="OrthoDB" id="9793824at2"/>
<dbReference type="InterPro" id="IPR026870">
    <property type="entry name" value="Zinc_ribbon_dom"/>
</dbReference>
<evidence type="ECO:0000256" key="1">
    <source>
        <dbReference type="ARBA" id="ARBA00004651"/>
    </source>
</evidence>
<evidence type="ECO:0000256" key="6">
    <source>
        <dbReference type="SAM" id="Phobius"/>
    </source>
</evidence>
<evidence type="ECO:0000313" key="10">
    <source>
        <dbReference type="Proteomes" id="UP000199657"/>
    </source>
</evidence>
<feature type="transmembrane region" description="Helical" evidence="6">
    <location>
        <begin position="148"/>
        <end position="167"/>
    </location>
</feature>